<evidence type="ECO:0000313" key="8">
    <source>
        <dbReference type="Proteomes" id="UP000199531"/>
    </source>
</evidence>
<protein>
    <submittedName>
        <fullName evidence="7">Putative effector of murein hydrolase LrgA, UPF0299 family</fullName>
    </submittedName>
</protein>
<keyword evidence="4 6" id="KW-1133">Transmembrane helix</keyword>
<dbReference type="PANTHER" id="PTHR33931">
    <property type="entry name" value="HOLIN-LIKE PROTEIN CIDA-RELATED"/>
    <property type="match status" value="1"/>
</dbReference>
<comment type="subcellular location">
    <subcellularLocation>
        <location evidence="1">Cell membrane</location>
        <topology evidence="1">Multi-pass membrane protein</topology>
    </subcellularLocation>
</comment>
<evidence type="ECO:0000256" key="3">
    <source>
        <dbReference type="ARBA" id="ARBA00022692"/>
    </source>
</evidence>
<dbReference type="STRING" id="1121117.SAMN02745977_02422"/>
<sequence length="123" mass="13240">MQGLQGFTILLLLQGAGEMIARLLHLSLPAPVIGMILLLPCLAWKPLREPVQACSEFLLSHLSLLFVPISVGVVSQLPLLQEYGARIALVLLLSTVLGLAATAWVLRLLLRVPADAQEENGRG</sequence>
<organism evidence="7 8">
    <name type="scientific">Brachymonas denitrificans DSM 15123</name>
    <dbReference type="NCBI Taxonomy" id="1121117"/>
    <lineage>
        <taxon>Bacteria</taxon>
        <taxon>Pseudomonadati</taxon>
        <taxon>Pseudomonadota</taxon>
        <taxon>Betaproteobacteria</taxon>
        <taxon>Burkholderiales</taxon>
        <taxon>Comamonadaceae</taxon>
        <taxon>Brachymonas</taxon>
    </lineage>
</organism>
<dbReference type="Proteomes" id="UP000199531">
    <property type="component" value="Unassembled WGS sequence"/>
</dbReference>
<keyword evidence="3 6" id="KW-0812">Transmembrane</keyword>
<evidence type="ECO:0000256" key="5">
    <source>
        <dbReference type="ARBA" id="ARBA00023136"/>
    </source>
</evidence>
<gene>
    <name evidence="7" type="ORF">SAMN02745977_02422</name>
</gene>
<keyword evidence="5 6" id="KW-0472">Membrane</keyword>
<evidence type="ECO:0000256" key="2">
    <source>
        <dbReference type="ARBA" id="ARBA00022475"/>
    </source>
</evidence>
<name>A0A1H8KQ98_9BURK</name>
<keyword evidence="2" id="KW-1003">Cell membrane</keyword>
<evidence type="ECO:0000256" key="4">
    <source>
        <dbReference type="ARBA" id="ARBA00022989"/>
    </source>
</evidence>
<proteinExistence type="predicted"/>
<dbReference type="PANTHER" id="PTHR33931:SF2">
    <property type="entry name" value="HOLIN-LIKE PROTEIN CIDA"/>
    <property type="match status" value="1"/>
</dbReference>
<feature type="transmembrane region" description="Helical" evidence="6">
    <location>
        <begin position="83"/>
        <end position="106"/>
    </location>
</feature>
<dbReference type="InterPro" id="IPR005538">
    <property type="entry name" value="LrgA/CidA"/>
</dbReference>
<dbReference type="GO" id="GO:0016787">
    <property type="term" value="F:hydrolase activity"/>
    <property type="evidence" value="ECO:0007669"/>
    <property type="project" value="UniProtKB-KW"/>
</dbReference>
<reference evidence="7 8" key="1">
    <citation type="submission" date="2016-10" db="EMBL/GenBank/DDBJ databases">
        <authorList>
            <person name="de Groot N.N."/>
        </authorList>
    </citation>
    <scope>NUCLEOTIDE SEQUENCE [LARGE SCALE GENOMIC DNA]</scope>
    <source>
        <strain evidence="7 8">DSM 15123</strain>
    </source>
</reference>
<dbReference type="Pfam" id="PF03788">
    <property type="entry name" value="LrgA"/>
    <property type="match status" value="1"/>
</dbReference>
<dbReference type="EMBL" id="FOCW01000012">
    <property type="protein sequence ID" value="SEN95079.1"/>
    <property type="molecule type" value="Genomic_DNA"/>
</dbReference>
<dbReference type="AlphaFoldDB" id="A0A1H8KQ98"/>
<feature type="transmembrane region" description="Helical" evidence="6">
    <location>
        <begin position="27"/>
        <end position="45"/>
    </location>
</feature>
<evidence type="ECO:0000313" key="7">
    <source>
        <dbReference type="EMBL" id="SEN95079.1"/>
    </source>
</evidence>
<dbReference type="OrthoDB" id="385012at2"/>
<evidence type="ECO:0000256" key="1">
    <source>
        <dbReference type="ARBA" id="ARBA00004651"/>
    </source>
</evidence>
<keyword evidence="8" id="KW-1185">Reference proteome</keyword>
<keyword evidence="7" id="KW-0378">Hydrolase</keyword>
<dbReference type="RefSeq" id="WP_091818296.1">
    <property type="nucleotide sequence ID" value="NZ_FOCW01000012.1"/>
</dbReference>
<accession>A0A1H8KQ98</accession>
<feature type="transmembrane region" description="Helical" evidence="6">
    <location>
        <begin position="57"/>
        <end position="77"/>
    </location>
</feature>
<dbReference type="GO" id="GO:0005886">
    <property type="term" value="C:plasma membrane"/>
    <property type="evidence" value="ECO:0007669"/>
    <property type="project" value="UniProtKB-SubCell"/>
</dbReference>
<evidence type="ECO:0000256" key="6">
    <source>
        <dbReference type="SAM" id="Phobius"/>
    </source>
</evidence>